<keyword evidence="3" id="KW-1185">Reference proteome</keyword>
<reference evidence="3" key="1">
    <citation type="submission" date="2013-09" db="EMBL/GenBank/DDBJ databases">
        <title>Corchorus olitorius genome sequencing.</title>
        <authorList>
            <person name="Alam M."/>
            <person name="Haque M.S."/>
            <person name="Islam M.S."/>
            <person name="Emdad E.M."/>
            <person name="Islam M.M."/>
            <person name="Ahmed B."/>
            <person name="Halim A."/>
            <person name="Hossen Q.M.M."/>
            <person name="Hossain M.Z."/>
            <person name="Ahmed R."/>
            <person name="Khan M.M."/>
            <person name="Islam R."/>
            <person name="Rashid M.M."/>
            <person name="Khan S.A."/>
            <person name="Rahman M.S."/>
            <person name="Alam M."/>
            <person name="Yahiya A.S."/>
            <person name="Khan M.S."/>
            <person name="Azam M.S."/>
            <person name="Haque T."/>
            <person name="Lashkar M.Z.H."/>
            <person name="Akhand A.I."/>
            <person name="Morshed G."/>
            <person name="Roy S."/>
            <person name="Uddin K.S."/>
            <person name="Rabeya T."/>
            <person name="Hossain A.S."/>
            <person name="Chowdhury A."/>
            <person name="Snigdha A.R."/>
            <person name="Mortoza M.S."/>
            <person name="Matin S.A."/>
            <person name="Hoque S.M.E."/>
            <person name="Islam M.K."/>
            <person name="Roy D.K."/>
            <person name="Haider R."/>
            <person name="Moosa M.M."/>
            <person name="Elias S.M."/>
            <person name="Hasan A.M."/>
            <person name="Jahan S."/>
            <person name="Shafiuddin M."/>
            <person name="Mahmood N."/>
            <person name="Shommy N.S."/>
        </authorList>
    </citation>
    <scope>NUCLEOTIDE SEQUENCE [LARGE SCALE GENOMIC DNA]</scope>
    <source>
        <strain evidence="3">cv. O-4</strain>
    </source>
</reference>
<proteinExistence type="predicted"/>
<evidence type="ECO:0000313" key="2">
    <source>
        <dbReference type="EMBL" id="OMO89870.1"/>
    </source>
</evidence>
<name>A0A1R3J4Y7_9ROSI</name>
<gene>
    <name evidence="2" type="ORF">COLO4_19553</name>
</gene>
<organism evidence="2 3">
    <name type="scientific">Corchorus olitorius</name>
    <dbReference type="NCBI Taxonomy" id="93759"/>
    <lineage>
        <taxon>Eukaryota</taxon>
        <taxon>Viridiplantae</taxon>
        <taxon>Streptophyta</taxon>
        <taxon>Embryophyta</taxon>
        <taxon>Tracheophyta</taxon>
        <taxon>Spermatophyta</taxon>
        <taxon>Magnoliopsida</taxon>
        <taxon>eudicotyledons</taxon>
        <taxon>Gunneridae</taxon>
        <taxon>Pentapetalae</taxon>
        <taxon>rosids</taxon>
        <taxon>malvids</taxon>
        <taxon>Malvales</taxon>
        <taxon>Malvaceae</taxon>
        <taxon>Grewioideae</taxon>
        <taxon>Apeibeae</taxon>
        <taxon>Corchorus</taxon>
    </lineage>
</organism>
<dbReference type="Proteomes" id="UP000187203">
    <property type="component" value="Unassembled WGS sequence"/>
</dbReference>
<feature type="region of interest" description="Disordered" evidence="1">
    <location>
        <begin position="18"/>
        <end position="50"/>
    </location>
</feature>
<dbReference type="AlphaFoldDB" id="A0A1R3J4Y7"/>
<protein>
    <submittedName>
        <fullName evidence="2">Uncharacterized protein</fullName>
    </submittedName>
</protein>
<sequence>MKLAACSLIQPTTQIRIRKRGEAKSEATQPRVTPTGGGQHQKVLRFEKGV</sequence>
<evidence type="ECO:0000256" key="1">
    <source>
        <dbReference type="SAM" id="MobiDB-lite"/>
    </source>
</evidence>
<dbReference type="EMBL" id="AWUE01016652">
    <property type="protein sequence ID" value="OMO89870.1"/>
    <property type="molecule type" value="Genomic_DNA"/>
</dbReference>
<accession>A0A1R3J4Y7</accession>
<evidence type="ECO:0000313" key="3">
    <source>
        <dbReference type="Proteomes" id="UP000187203"/>
    </source>
</evidence>
<comment type="caution">
    <text evidence="2">The sequence shown here is derived from an EMBL/GenBank/DDBJ whole genome shotgun (WGS) entry which is preliminary data.</text>
</comment>